<organism evidence="2">
    <name type="scientific">viral metagenome</name>
    <dbReference type="NCBI Taxonomy" id="1070528"/>
    <lineage>
        <taxon>unclassified sequences</taxon>
        <taxon>metagenomes</taxon>
        <taxon>organismal metagenomes</taxon>
    </lineage>
</organism>
<accession>A0A6C0DY56</accession>
<keyword evidence="1" id="KW-0812">Transmembrane</keyword>
<protein>
    <submittedName>
        <fullName evidence="2">Uncharacterized protein</fullName>
    </submittedName>
</protein>
<reference evidence="2" key="1">
    <citation type="journal article" date="2020" name="Nature">
        <title>Giant virus diversity and host interactions through global metagenomics.</title>
        <authorList>
            <person name="Schulz F."/>
            <person name="Roux S."/>
            <person name="Paez-Espino D."/>
            <person name="Jungbluth S."/>
            <person name="Walsh D.A."/>
            <person name="Denef V.J."/>
            <person name="McMahon K.D."/>
            <person name="Konstantinidis K.T."/>
            <person name="Eloe-Fadrosh E.A."/>
            <person name="Kyrpides N.C."/>
            <person name="Woyke T."/>
        </authorList>
    </citation>
    <scope>NUCLEOTIDE SEQUENCE</scope>
    <source>
        <strain evidence="2">GVMAG-M-3300023174-92</strain>
    </source>
</reference>
<sequence>MDLFLFAISTTIVFVLIKMVEMYLEKEMKPLKVVVRDTAYVFGASLCSAFALIYMKTAIHDFFNVVTENKGVQLETTHVFTDTPGF</sequence>
<proteinExistence type="predicted"/>
<keyword evidence="1" id="KW-1133">Transmembrane helix</keyword>
<feature type="transmembrane region" description="Helical" evidence="1">
    <location>
        <begin position="38"/>
        <end position="55"/>
    </location>
</feature>
<name>A0A6C0DY56_9ZZZZ</name>
<dbReference type="AlphaFoldDB" id="A0A6C0DY56"/>
<keyword evidence="1" id="KW-0472">Membrane</keyword>
<evidence type="ECO:0000256" key="1">
    <source>
        <dbReference type="SAM" id="Phobius"/>
    </source>
</evidence>
<evidence type="ECO:0000313" key="2">
    <source>
        <dbReference type="EMBL" id="QHT21311.1"/>
    </source>
</evidence>
<dbReference type="EMBL" id="MN739689">
    <property type="protein sequence ID" value="QHT21311.1"/>
    <property type="molecule type" value="Genomic_DNA"/>
</dbReference>